<dbReference type="InterPro" id="IPR001789">
    <property type="entry name" value="Sig_transdc_resp-reg_receiver"/>
</dbReference>
<keyword evidence="3" id="KW-0238">DNA-binding</keyword>
<dbReference type="InterPro" id="IPR058245">
    <property type="entry name" value="NreC/VraR/RcsB-like_REC"/>
</dbReference>
<evidence type="ECO:0000256" key="2">
    <source>
        <dbReference type="ARBA" id="ARBA00023015"/>
    </source>
</evidence>
<evidence type="ECO:0000256" key="4">
    <source>
        <dbReference type="ARBA" id="ARBA00023163"/>
    </source>
</evidence>
<accession>S0FW50</accession>
<evidence type="ECO:0000313" key="8">
    <source>
        <dbReference type="EMBL" id="EMS78960.1"/>
    </source>
</evidence>
<dbReference type="CDD" id="cd06170">
    <property type="entry name" value="LuxR_C_like"/>
    <property type="match status" value="1"/>
</dbReference>
<dbReference type="GO" id="GO:0000160">
    <property type="term" value="P:phosphorelay signal transduction system"/>
    <property type="evidence" value="ECO:0007669"/>
    <property type="project" value="InterPro"/>
</dbReference>
<dbReference type="Proteomes" id="UP000014216">
    <property type="component" value="Unassembled WGS sequence"/>
</dbReference>
<dbReference type="InterPro" id="IPR016032">
    <property type="entry name" value="Sig_transdc_resp-reg_C-effctor"/>
</dbReference>
<dbReference type="SMART" id="SM00448">
    <property type="entry name" value="REC"/>
    <property type="match status" value="1"/>
</dbReference>
<evidence type="ECO:0000259" key="6">
    <source>
        <dbReference type="PROSITE" id="PS50043"/>
    </source>
</evidence>
<name>S0FW50_9BACT</name>
<gene>
    <name evidence="8" type="primary">nreC</name>
    <name evidence="8" type="ORF">Dpo_6c01590</name>
</gene>
<dbReference type="InterPro" id="IPR039420">
    <property type="entry name" value="WalR-like"/>
</dbReference>
<dbReference type="GO" id="GO:0003677">
    <property type="term" value="F:DNA binding"/>
    <property type="evidence" value="ECO:0007669"/>
    <property type="project" value="UniProtKB-KW"/>
</dbReference>
<dbReference type="PROSITE" id="PS50043">
    <property type="entry name" value="HTH_LUXR_2"/>
    <property type="match status" value="1"/>
</dbReference>
<dbReference type="GO" id="GO:0006355">
    <property type="term" value="P:regulation of DNA-templated transcription"/>
    <property type="evidence" value="ECO:0007669"/>
    <property type="project" value="InterPro"/>
</dbReference>
<dbReference type="Gene3D" id="3.40.50.2300">
    <property type="match status" value="1"/>
</dbReference>
<evidence type="ECO:0000313" key="9">
    <source>
        <dbReference type="Proteomes" id="UP000014216"/>
    </source>
</evidence>
<dbReference type="PRINTS" id="PR00038">
    <property type="entry name" value="HTHLUXR"/>
</dbReference>
<dbReference type="PATRIC" id="fig|1286635.3.peg.3033"/>
<dbReference type="SUPFAM" id="SSF52172">
    <property type="entry name" value="CheY-like"/>
    <property type="match status" value="1"/>
</dbReference>
<dbReference type="PROSITE" id="PS50110">
    <property type="entry name" value="RESPONSE_REGULATORY"/>
    <property type="match status" value="1"/>
</dbReference>
<dbReference type="SUPFAM" id="SSF46894">
    <property type="entry name" value="C-terminal effector domain of the bipartite response regulators"/>
    <property type="match status" value="1"/>
</dbReference>
<evidence type="ECO:0000256" key="5">
    <source>
        <dbReference type="PROSITE-ProRule" id="PRU00169"/>
    </source>
</evidence>
<feature type="domain" description="HTH luxR-type" evidence="6">
    <location>
        <begin position="147"/>
        <end position="212"/>
    </location>
</feature>
<dbReference type="AlphaFoldDB" id="S0FW50"/>
<comment type="caution">
    <text evidence="8">The sequence shown here is derived from an EMBL/GenBank/DDBJ whole genome shotgun (WGS) entry which is preliminary data.</text>
</comment>
<dbReference type="PROSITE" id="PS00622">
    <property type="entry name" value="HTH_LUXR_1"/>
    <property type="match status" value="1"/>
</dbReference>
<proteinExistence type="predicted"/>
<organism evidence="8 9">
    <name type="scientific">Desulfotignum phosphitoxidans DSM 13687</name>
    <dbReference type="NCBI Taxonomy" id="1286635"/>
    <lineage>
        <taxon>Bacteria</taxon>
        <taxon>Pseudomonadati</taxon>
        <taxon>Thermodesulfobacteriota</taxon>
        <taxon>Desulfobacteria</taxon>
        <taxon>Desulfobacterales</taxon>
        <taxon>Desulfobacteraceae</taxon>
        <taxon>Desulfotignum</taxon>
    </lineage>
</organism>
<dbReference type="SMART" id="SM00421">
    <property type="entry name" value="HTH_LUXR"/>
    <property type="match status" value="1"/>
</dbReference>
<sequence length="223" mass="25126">MKKIAILIVEDHPIFRMGIKDMIDHEPDMQVCGEAEDVDTAIGLIQSLKPDLVIVDLSLKNSTGVDLIKEIHDRFPSCAALVLSMHDESLHAERCLQAGAKGYIMKQEASESVVEAIRNIMAGHIHVSRKIMNHLLTIYQNQPATAHESPLKRISDRELQIFRLIGLGLSSKQIAVQLNLSIKTVGTYQERIKEKLNLKTARELLRHAVIWVETGHMDPFDRL</sequence>
<keyword evidence="2" id="KW-0805">Transcription regulation</keyword>
<dbReference type="PANTHER" id="PTHR43214:SF41">
    <property type="entry name" value="NITRATE_NITRITE RESPONSE REGULATOR PROTEIN NARP"/>
    <property type="match status" value="1"/>
</dbReference>
<evidence type="ECO:0000256" key="3">
    <source>
        <dbReference type="ARBA" id="ARBA00023125"/>
    </source>
</evidence>
<evidence type="ECO:0000256" key="1">
    <source>
        <dbReference type="ARBA" id="ARBA00022553"/>
    </source>
</evidence>
<dbReference type="PANTHER" id="PTHR43214">
    <property type="entry name" value="TWO-COMPONENT RESPONSE REGULATOR"/>
    <property type="match status" value="1"/>
</dbReference>
<keyword evidence="1 5" id="KW-0597">Phosphoprotein</keyword>
<feature type="domain" description="Response regulatory" evidence="7">
    <location>
        <begin position="5"/>
        <end position="121"/>
    </location>
</feature>
<reference evidence="8 9" key="1">
    <citation type="journal article" date="2013" name="Genome Announc.">
        <title>Draft Genome Sequence of Desulfotignum phosphitoxidans DSM 13687 Strain FiPS-3.</title>
        <authorList>
            <person name="Poehlein A."/>
            <person name="Daniel R."/>
            <person name="Simeonova D.D."/>
        </authorList>
    </citation>
    <scope>NUCLEOTIDE SEQUENCE [LARGE SCALE GENOMIC DNA]</scope>
    <source>
        <strain evidence="8 9">DSM 13687</strain>
    </source>
</reference>
<keyword evidence="9" id="KW-1185">Reference proteome</keyword>
<dbReference type="CDD" id="cd17535">
    <property type="entry name" value="REC_NarL-like"/>
    <property type="match status" value="1"/>
</dbReference>
<dbReference type="OrthoDB" id="9780312at2"/>
<keyword evidence="4" id="KW-0804">Transcription</keyword>
<dbReference type="InterPro" id="IPR011006">
    <property type="entry name" value="CheY-like_superfamily"/>
</dbReference>
<dbReference type="InterPro" id="IPR000792">
    <property type="entry name" value="Tscrpt_reg_LuxR_C"/>
</dbReference>
<dbReference type="RefSeq" id="WP_006966800.1">
    <property type="nucleotide sequence ID" value="NZ_APJX01000006.1"/>
</dbReference>
<evidence type="ECO:0000259" key="7">
    <source>
        <dbReference type="PROSITE" id="PS50110"/>
    </source>
</evidence>
<dbReference type="Pfam" id="PF00072">
    <property type="entry name" value="Response_reg"/>
    <property type="match status" value="1"/>
</dbReference>
<dbReference type="EMBL" id="APJX01000006">
    <property type="protein sequence ID" value="EMS78960.1"/>
    <property type="molecule type" value="Genomic_DNA"/>
</dbReference>
<feature type="modified residue" description="4-aspartylphosphate" evidence="5">
    <location>
        <position position="56"/>
    </location>
</feature>
<protein>
    <submittedName>
        <fullName evidence="8">Oxygen regulatory protein NreC</fullName>
    </submittedName>
</protein>
<dbReference type="Pfam" id="PF00196">
    <property type="entry name" value="GerE"/>
    <property type="match status" value="1"/>
</dbReference>